<comment type="caution">
    <text evidence="5">The sequence shown here is derived from an EMBL/GenBank/DDBJ whole genome shotgun (WGS) entry which is preliminary data.</text>
</comment>
<organism evidence="5 6">
    <name type="scientific">Paenibacillus enshidis</name>
    <dbReference type="NCBI Taxonomy" id="1458439"/>
    <lineage>
        <taxon>Bacteria</taxon>
        <taxon>Bacillati</taxon>
        <taxon>Bacillota</taxon>
        <taxon>Bacilli</taxon>
        <taxon>Bacillales</taxon>
        <taxon>Paenibacillaceae</taxon>
        <taxon>Paenibacillus</taxon>
    </lineage>
</organism>
<evidence type="ECO:0000256" key="2">
    <source>
        <dbReference type="ARBA" id="ARBA00023125"/>
    </source>
</evidence>
<evidence type="ECO:0000256" key="4">
    <source>
        <dbReference type="PIRNR" id="PIRNR006707"/>
    </source>
</evidence>
<dbReference type="SUPFAM" id="SSF46785">
    <property type="entry name" value="Winged helix' DNA-binding domain"/>
    <property type="match status" value="1"/>
</dbReference>
<dbReference type="InterPro" id="IPR036388">
    <property type="entry name" value="WH-like_DNA-bd_sf"/>
</dbReference>
<dbReference type="Proteomes" id="UP001580346">
    <property type="component" value="Unassembled WGS sequence"/>
</dbReference>
<keyword evidence="1 4" id="KW-0805">Transcription regulation</keyword>
<proteinExistence type="inferred from homology"/>
<name>A0ABV5AWR3_9BACL</name>
<evidence type="ECO:0000313" key="5">
    <source>
        <dbReference type="EMBL" id="MFB5268657.1"/>
    </source>
</evidence>
<keyword evidence="3 4" id="KW-0804">Transcription</keyword>
<dbReference type="InterPro" id="IPR026282">
    <property type="entry name" value="MJ1563"/>
</dbReference>
<keyword evidence="6" id="KW-1185">Reference proteome</keyword>
<keyword evidence="2 4" id="KW-0238">DNA-binding</keyword>
<comment type="similarity">
    <text evidence="4">Belongs to the GbsR family.</text>
</comment>
<dbReference type="Gene3D" id="1.10.10.10">
    <property type="entry name" value="Winged helix-like DNA-binding domain superfamily/Winged helix DNA-binding domain"/>
    <property type="match status" value="1"/>
</dbReference>
<dbReference type="RefSeq" id="WP_375356906.1">
    <property type="nucleotide sequence ID" value="NZ_JBHHMI010000018.1"/>
</dbReference>
<accession>A0ABV5AWR3</accession>
<evidence type="ECO:0000256" key="3">
    <source>
        <dbReference type="ARBA" id="ARBA00023163"/>
    </source>
</evidence>
<evidence type="ECO:0000313" key="6">
    <source>
        <dbReference type="Proteomes" id="UP001580346"/>
    </source>
</evidence>
<protein>
    <recommendedName>
        <fullName evidence="4">HTH-type transcriptional regulator</fullName>
    </recommendedName>
</protein>
<dbReference type="PANTHER" id="PTHR38465">
    <property type="entry name" value="HTH-TYPE TRANSCRIPTIONAL REGULATOR MJ1563-RELATED"/>
    <property type="match status" value="1"/>
</dbReference>
<gene>
    <name evidence="5" type="ORF">ACE41H_17990</name>
</gene>
<dbReference type="InterPro" id="IPR052362">
    <property type="entry name" value="HTH-GbsR_regulator"/>
</dbReference>
<reference evidence="5 6" key="1">
    <citation type="submission" date="2024-09" db="EMBL/GenBank/DDBJ databases">
        <title>Paenibacillus zeirhizospherea sp. nov., isolated from surface of the maize (Zea mays) roots in a horticulture field, Hungary.</title>
        <authorList>
            <person name="Marton D."/>
            <person name="Farkas M."/>
            <person name="Bedics A."/>
            <person name="Toth E."/>
            <person name="Tancsics A."/>
            <person name="Boka K."/>
            <person name="Maroti G."/>
            <person name="Kriszt B."/>
            <person name="Cserhati M."/>
        </authorList>
    </citation>
    <scope>NUCLEOTIDE SEQUENCE [LARGE SCALE GENOMIC DNA]</scope>
    <source>
        <strain evidence="5 6">KCTC 33519</strain>
    </source>
</reference>
<evidence type="ECO:0000256" key="1">
    <source>
        <dbReference type="ARBA" id="ARBA00023015"/>
    </source>
</evidence>
<dbReference type="PANTHER" id="PTHR38465:SF1">
    <property type="entry name" value="HTH-TYPE TRANSCRIPTIONAL REGULATOR MJ1563-RELATED"/>
    <property type="match status" value="1"/>
</dbReference>
<dbReference type="InterPro" id="IPR036390">
    <property type="entry name" value="WH_DNA-bd_sf"/>
</dbReference>
<dbReference type="EMBL" id="JBHHMI010000018">
    <property type="protein sequence ID" value="MFB5268657.1"/>
    <property type="molecule type" value="Genomic_DNA"/>
</dbReference>
<dbReference type="PIRSF" id="PIRSF006707">
    <property type="entry name" value="MJ1563"/>
    <property type="match status" value="1"/>
</dbReference>
<sequence length="196" mass="22894">MNQTGKETLALAQWEQLREKVVEAIGATMDLYGVTHSAGLLYGRMFFEDRPLTLEEMKDKMQMSKSNMSYAARSLLDNSMIEKLDIKLERKDLYQAQSDFYTFFRNFFSTKLQREHDVMTASIAQVTPELKELILHPDTPADVRQAALKDLHKLYHAVEFYEWLQTFVDLLKEGELEKFIHDARQQRHQDKDPVSG</sequence>